<dbReference type="GeneID" id="24129711"/>
<evidence type="ECO:0000313" key="5">
    <source>
        <dbReference type="EMBL" id="KDO27189.1"/>
    </source>
</evidence>
<comment type="subcellular location">
    <subcellularLocation>
        <location evidence="4">Peroxisome membrane</location>
    </subcellularLocation>
</comment>
<protein>
    <submittedName>
        <fullName evidence="5">Uncharacterized protein</fullName>
    </submittedName>
</protein>
<dbReference type="GO" id="GO:0005778">
    <property type="term" value="C:peroxisomal membrane"/>
    <property type="evidence" value="ECO:0007669"/>
    <property type="project" value="UniProtKB-SubCell"/>
</dbReference>
<proteinExistence type="predicted"/>
<keyword evidence="6" id="KW-1185">Reference proteome</keyword>
<keyword evidence="3" id="KW-0576">Peroxisome</keyword>
<dbReference type="RefSeq" id="XP_012201967.1">
    <property type="nucleotide sequence ID" value="XM_012346577.1"/>
</dbReference>
<keyword evidence="1" id="KW-0962">Peroxisome biogenesis</keyword>
<dbReference type="OrthoDB" id="411017at2759"/>
<dbReference type="PANTHER" id="PTHR12652">
    <property type="entry name" value="PEROXISOMAL BIOGENESIS FACTOR 11"/>
    <property type="match status" value="1"/>
</dbReference>
<dbReference type="PANTHER" id="PTHR12652:SF50">
    <property type="entry name" value="PEROXIN 11"/>
    <property type="match status" value="1"/>
</dbReference>
<evidence type="ECO:0000256" key="2">
    <source>
        <dbReference type="ARBA" id="ARBA00023136"/>
    </source>
</evidence>
<dbReference type="KEGG" id="spar:SPRG_07438"/>
<dbReference type="EMBL" id="KK583218">
    <property type="protein sequence ID" value="KDO27189.1"/>
    <property type="molecule type" value="Genomic_DNA"/>
</dbReference>
<dbReference type="GO" id="GO:0016559">
    <property type="term" value="P:peroxisome fission"/>
    <property type="evidence" value="ECO:0007669"/>
    <property type="project" value="InterPro"/>
</dbReference>
<dbReference type="VEuPathDB" id="FungiDB:SPRG_07438"/>
<organism evidence="5 6">
    <name type="scientific">Saprolegnia parasitica (strain CBS 223.65)</name>
    <dbReference type="NCBI Taxonomy" id="695850"/>
    <lineage>
        <taxon>Eukaryota</taxon>
        <taxon>Sar</taxon>
        <taxon>Stramenopiles</taxon>
        <taxon>Oomycota</taxon>
        <taxon>Saprolegniomycetes</taxon>
        <taxon>Saprolegniales</taxon>
        <taxon>Saprolegniaceae</taxon>
        <taxon>Saprolegnia</taxon>
    </lineage>
</organism>
<dbReference type="OMA" id="CWASDMA"/>
<dbReference type="AlphaFoldDB" id="A0A067C8Y3"/>
<evidence type="ECO:0000256" key="3">
    <source>
        <dbReference type="ARBA" id="ARBA00023140"/>
    </source>
</evidence>
<accession>A0A067C8Y3</accession>
<evidence type="ECO:0000256" key="4">
    <source>
        <dbReference type="ARBA" id="ARBA00046271"/>
    </source>
</evidence>
<gene>
    <name evidence="5" type="ORF">SPRG_07438</name>
</gene>
<dbReference type="Pfam" id="PF05648">
    <property type="entry name" value="PEX11"/>
    <property type="match status" value="1"/>
</dbReference>
<dbReference type="STRING" id="695850.A0A067C8Y3"/>
<evidence type="ECO:0000313" key="6">
    <source>
        <dbReference type="Proteomes" id="UP000030745"/>
    </source>
</evidence>
<evidence type="ECO:0000256" key="1">
    <source>
        <dbReference type="ARBA" id="ARBA00022593"/>
    </source>
</evidence>
<sequence length="252" mass="27346">MIYPVDVVLKAPAQSKLMALPLLYLLQSLDKTFLDRVLAVLGHTDGRDKTVKIVQYFCKLALALNQAKYKPLIGTLAKQLSGARRVMRLGKSLKVVNNSLDALAEPAGWQRTAAMLSVGAGTVGDLGDDLCWASDMALAPSWIGAYDKWVDRLWFFTLCCDLPLNTCAILDARAALLACDPEVDPVAYHNCQVKLASVTVSQIKAVADFFHATRLAFNWPTASTGQDAVCGLVSASCSLLKMWKPAFLTKAP</sequence>
<name>A0A067C8Y3_SAPPC</name>
<dbReference type="InterPro" id="IPR008733">
    <property type="entry name" value="PEX11"/>
</dbReference>
<reference evidence="5 6" key="1">
    <citation type="journal article" date="2013" name="PLoS Genet.">
        <title>Distinctive expansion of potential virulence genes in the genome of the oomycete fish pathogen Saprolegnia parasitica.</title>
        <authorList>
            <person name="Jiang R.H."/>
            <person name="de Bruijn I."/>
            <person name="Haas B.J."/>
            <person name="Belmonte R."/>
            <person name="Lobach L."/>
            <person name="Christie J."/>
            <person name="van den Ackerveken G."/>
            <person name="Bottin A."/>
            <person name="Bulone V."/>
            <person name="Diaz-Moreno S.M."/>
            <person name="Dumas B."/>
            <person name="Fan L."/>
            <person name="Gaulin E."/>
            <person name="Govers F."/>
            <person name="Grenville-Briggs L.J."/>
            <person name="Horner N.R."/>
            <person name="Levin J.Z."/>
            <person name="Mammella M."/>
            <person name="Meijer H.J."/>
            <person name="Morris P."/>
            <person name="Nusbaum C."/>
            <person name="Oome S."/>
            <person name="Phillips A.J."/>
            <person name="van Rooyen D."/>
            <person name="Rzeszutek E."/>
            <person name="Saraiva M."/>
            <person name="Secombes C.J."/>
            <person name="Seidl M.F."/>
            <person name="Snel B."/>
            <person name="Stassen J.H."/>
            <person name="Sykes S."/>
            <person name="Tripathy S."/>
            <person name="van den Berg H."/>
            <person name="Vega-Arreguin J.C."/>
            <person name="Wawra S."/>
            <person name="Young S.K."/>
            <person name="Zeng Q."/>
            <person name="Dieguez-Uribeondo J."/>
            <person name="Russ C."/>
            <person name="Tyler B.M."/>
            <person name="van West P."/>
        </authorList>
    </citation>
    <scope>NUCLEOTIDE SEQUENCE [LARGE SCALE GENOMIC DNA]</scope>
    <source>
        <strain evidence="5 6">CBS 223.65</strain>
    </source>
</reference>
<dbReference type="Proteomes" id="UP000030745">
    <property type="component" value="Unassembled WGS sequence"/>
</dbReference>
<keyword evidence="2" id="KW-0472">Membrane</keyword>